<feature type="region of interest" description="Disordered" evidence="1">
    <location>
        <begin position="106"/>
        <end position="128"/>
    </location>
</feature>
<name>A0AAN7UKZ1_9PEZI</name>
<comment type="caution">
    <text evidence="2">The sequence shown here is derived from an EMBL/GenBank/DDBJ whole genome shotgun (WGS) entry which is preliminary data.</text>
</comment>
<gene>
    <name evidence="2" type="ORF">RRF57_003584</name>
</gene>
<evidence type="ECO:0000313" key="2">
    <source>
        <dbReference type="EMBL" id="KAK5627869.1"/>
    </source>
</evidence>
<evidence type="ECO:0000313" key="3">
    <source>
        <dbReference type="Proteomes" id="UP001305414"/>
    </source>
</evidence>
<sequence length="128" mass="14470">MDTNLEQRLNDIRQGSQNIDEDTQMRFADAINYKDDTHYDIVEALAHSVSNFYPRLAVRLAMWYLCHDNIDAALAVIRKVLHGNNSEAGTEGPSQETLRALIQALRNEADAAEEENGREDEAHEDGEI</sequence>
<dbReference type="EMBL" id="JAWHQM010000006">
    <property type="protein sequence ID" value="KAK5627869.1"/>
    <property type="molecule type" value="Genomic_DNA"/>
</dbReference>
<reference evidence="2 3" key="1">
    <citation type="submission" date="2023-10" db="EMBL/GenBank/DDBJ databases">
        <title>Draft genome sequence of Xylaria bambusicola isolate GMP-LS, the root and basal stem rot pathogen of sugarcane in Indonesia.</title>
        <authorList>
            <person name="Selvaraj P."/>
            <person name="Muralishankar V."/>
            <person name="Muruganantham S."/>
            <person name="Sp S."/>
            <person name="Haryani S."/>
            <person name="Lau K.J.X."/>
            <person name="Naqvi N.I."/>
        </authorList>
    </citation>
    <scope>NUCLEOTIDE SEQUENCE [LARGE SCALE GENOMIC DNA]</scope>
    <source>
        <strain evidence="2">GMP-LS</strain>
    </source>
</reference>
<protein>
    <submittedName>
        <fullName evidence="2">Uncharacterized protein</fullName>
    </submittedName>
</protein>
<evidence type="ECO:0000256" key="1">
    <source>
        <dbReference type="SAM" id="MobiDB-lite"/>
    </source>
</evidence>
<proteinExistence type="predicted"/>
<organism evidence="2 3">
    <name type="scientific">Xylaria bambusicola</name>
    <dbReference type="NCBI Taxonomy" id="326684"/>
    <lineage>
        <taxon>Eukaryota</taxon>
        <taxon>Fungi</taxon>
        <taxon>Dikarya</taxon>
        <taxon>Ascomycota</taxon>
        <taxon>Pezizomycotina</taxon>
        <taxon>Sordariomycetes</taxon>
        <taxon>Xylariomycetidae</taxon>
        <taxon>Xylariales</taxon>
        <taxon>Xylariaceae</taxon>
        <taxon>Xylaria</taxon>
    </lineage>
</organism>
<accession>A0AAN7UKZ1</accession>
<keyword evidence="3" id="KW-1185">Reference proteome</keyword>
<dbReference type="AlphaFoldDB" id="A0AAN7UKZ1"/>
<feature type="compositionally biased region" description="Acidic residues" evidence="1">
    <location>
        <begin position="110"/>
        <end position="128"/>
    </location>
</feature>
<dbReference type="Proteomes" id="UP001305414">
    <property type="component" value="Unassembled WGS sequence"/>
</dbReference>